<dbReference type="Gene3D" id="3.30.460.10">
    <property type="entry name" value="Beta Polymerase, domain 2"/>
    <property type="match status" value="1"/>
</dbReference>
<comment type="similarity">
    <text evidence="2 12">Belongs to the tRNA nucleotidyltransferase/poly(A) polymerase family.</text>
</comment>
<organism evidence="14">
    <name type="scientific">Desulfatirhabdium butyrativorans</name>
    <dbReference type="NCBI Taxonomy" id="340467"/>
    <lineage>
        <taxon>Bacteria</taxon>
        <taxon>Pseudomonadati</taxon>
        <taxon>Thermodesulfobacteriota</taxon>
        <taxon>Desulfobacteria</taxon>
        <taxon>Desulfobacterales</taxon>
        <taxon>Desulfatirhabdiaceae</taxon>
        <taxon>Desulfatirhabdium</taxon>
    </lineage>
</organism>
<feature type="domain" description="CBS" evidence="13">
    <location>
        <begin position="387"/>
        <end position="444"/>
    </location>
</feature>
<dbReference type="InterPro" id="IPR046342">
    <property type="entry name" value="CBS_dom_sf"/>
</dbReference>
<keyword evidence="8" id="KW-0547">Nucleotide-binding</keyword>
<dbReference type="GO" id="GO:0046872">
    <property type="term" value="F:metal ion binding"/>
    <property type="evidence" value="ECO:0007669"/>
    <property type="project" value="UniProtKB-KW"/>
</dbReference>
<dbReference type="GO" id="GO:0016779">
    <property type="term" value="F:nucleotidyltransferase activity"/>
    <property type="evidence" value="ECO:0007669"/>
    <property type="project" value="UniProtKB-KW"/>
</dbReference>
<evidence type="ECO:0000256" key="10">
    <source>
        <dbReference type="ARBA" id="ARBA00022884"/>
    </source>
</evidence>
<keyword evidence="5" id="KW-0819">tRNA processing</keyword>
<keyword evidence="6" id="KW-0548">Nucleotidyltransferase</keyword>
<evidence type="ECO:0000256" key="6">
    <source>
        <dbReference type="ARBA" id="ARBA00022695"/>
    </source>
</evidence>
<evidence type="ECO:0000259" key="13">
    <source>
        <dbReference type="PROSITE" id="PS51371"/>
    </source>
</evidence>
<dbReference type="SUPFAM" id="SSF81301">
    <property type="entry name" value="Nucleotidyltransferase"/>
    <property type="match status" value="1"/>
</dbReference>
<dbReference type="SMART" id="SM00116">
    <property type="entry name" value="CBS"/>
    <property type="match status" value="2"/>
</dbReference>
<keyword evidence="7" id="KW-0479">Metal-binding</keyword>
<evidence type="ECO:0000256" key="5">
    <source>
        <dbReference type="ARBA" id="ARBA00022694"/>
    </source>
</evidence>
<dbReference type="InterPro" id="IPR052390">
    <property type="entry name" value="tRNA_nt/polyA_polymerase"/>
</dbReference>
<dbReference type="SUPFAM" id="SSF54631">
    <property type="entry name" value="CBS-domain pair"/>
    <property type="match status" value="1"/>
</dbReference>
<evidence type="ECO:0000256" key="8">
    <source>
        <dbReference type="ARBA" id="ARBA00022741"/>
    </source>
</evidence>
<dbReference type="PANTHER" id="PTHR47788">
    <property type="entry name" value="POLYA POLYMERASE"/>
    <property type="match status" value="1"/>
</dbReference>
<comment type="cofactor">
    <cofactor evidence="1">
        <name>Mg(2+)</name>
        <dbReference type="ChEBI" id="CHEBI:18420"/>
    </cofactor>
</comment>
<evidence type="ECO:0000256" key="2">
    <source>
        <dbReference type="ARBA" id="ARBA00007265"/>
    </source>
</evidence>
<dbReference type="Pfam" id="PF02272">
    <property type="entry name" value="DHHA1"/>
    <property type="match status" value="1"/>
</dbReference>
<dbReference type="GO" id="GO:0008033">
    <property type="term" value="P:tRNA processing"/>
    <property type="evidence" value="ECO:0007669"/>
    <property type="project" value="UniProtKB-KW"/>
</dbReference>
<sequence length="886" mass="100276">MDEKPGLTIITTHLNADFDALASMLAAQKLYPEALVVFPGSQEKNLRNFFISSMAYLFNMADIRTIDFDAIRRLVLVDTRQPARIGKFAELLQRSDIEIHIYDHHPPMQTDIQGHREYCRAAGATVTLLCELIRAKGLEISADEATVMSLGIYEDTGSFSFPSTTPEDFLAAAHLLSCGANLNTVSSMLAREFSPEQISILNEMIQSATRYAVKGIEVVVTTISSDRYIPDFAFLVHKLIKMENLSALFAIASMENKIHIVGRSRVPEVDVGLVLSRLGGGGHGFAASATLKEYTLNQAEQKLVEILYQTVRPRRLARDIMSSPAITVGPAITCKQAAEILNRYNINALLITDPDQAECPLLGYISRQVIEKALYHQLDEVSVREYMTSDMAWVGPEADLAEIQQKIIENKQRILPVVQDGKILGVVTRTDLLNLIARQSSIDMANASGNFQDVLQARTRNILPLMNERLSSHLIAHLRNVGLVAREMGIEAYVVGGFVRDMFLNRPNDDIDIVVEGDGIAFAKRYAAVTGARVHTHGHFGTAVVTYPDGFKIDVATARMEYYQFPTALPIVEMSSIKLDLFRRDFTINTLAIQLNPDKFGVLIDFFAGQKDIKEKAIRVLHNLSFVEDPTRAFRAIRFEQRFGFNIGKLTAGLIENAVKMDFFSRLSGRRVFHEIRLILGEENPIPAIFRLNEFHLLRVIHPNFQLSNDKTALLSGVKSVLSWHELLFLEEPFEKWMVYFLILMKGYDLKTSEDIFNRLEIPEKWRYVFGRERLVAEKTLSWLERHMPVSNSVLCDHLADIRVEVRLYMMALAKQEPVKRAISGYFVKLRFLKPTVTGEDLKQLGYPPGPIYKTILQSVLNEKRNGRLETREDEIRFIREHFPLP</sequence>
<dbReference type="InterPro" id="IPR038763">
    <property type="entry name" value="DHH_sf"/>
</dbReference>
<evidence type="ECO:0000256" key="3">
    <source>
        <dbReference type="ARBA" id="ARBA00022555"/>
    </source>
</evidence>
<reference evidence="14" key="1">
    <citation type="journal article" date="2020" name="mSystems">
        <title>Genome- and Community-Level Interaction Insights into Carbon Utilization and Element Cycling Functions of Hydrothermarchaeota in Hydrothermal Sediment.</title>
        <authorList>
            <person name="Zhou Z."/>
            <person name="Liu Y."/>
            <person name="Xu W."/>
            <person name="Pan J."/>
            <person name="Luo Z.H."/>
            <person name="Li M."/>
        </authorList>
    </citation>
    <scope>NUCLEOTIDE SEQUENCE [LARGE SCALE GENOMIC DNA]</scope>
    <source>
        <strain evidence="14">SpSt-477</strain>
    </source>
</reference>
<dbReference type="Gene3D" id="3.10.310.30">
    <property type="match status" value="1"/>
</dbReference>
<dbReference type="CDD" id="cd17772">
    <property type="entry name" value="CBS_pair_DHH_polyA_Pol_assoc"/>
    <property type="match status" value="1"/>
</dbReference>
<dbReference type="Gene3D" id="3.10.580.10">
    <property type="entry name" value="CBS-domain"/>
    <property type="match status" value="1"/>
</dbReference>
<dbReference type="Pfam" id="PF01743">
    <property type="entry name" value="PolyA_pol"/>
    <property type="match status" value="1"/>
</dbReference>
<name>A0A7C4RRE7_9BACT</name>
<dbReference type="PANTHER" id="PTHR47788:SF1">
    <property type="entry name" value="A-ADDING TRNA NUCLEOTIDYLTRANSFERASE"/>
    <property type="match status" value="1"/>
</dbReference>
<dbReference type="SUPFAM" id="SSF64182">
    <property type="entry name" value="DHH phosphoesterases"/>
    <property type="match status" value="1"/>
</dbReference>
<keyword evidence="10 12" id="KW-0694">RNA-binding</keyword>
<evidence type="ECO:0000256" key="9">
    <source>
        <dbReference type="ARBA" id="ARBA00022842"/>
    </source>
</evidence>
<feature type="domain" description="CBS" evidence="13">
    <location>
        <begin position="321"/>
        <end position="380"/>
    </location>
</feature>
<evidence type="ECO:0000313" key="14">
    <source>
        <dbReference type="EMBL" id="HGU32632.1"/>
    </source>
</evidence>
<dbReference type="InterPro" id="IPR002646">
    <property type="entry name" value="PolA_pol_head_dom"/>
</dbReference>
<protein>
    <submittedName>
        <fullName evidence="14">CBS domain-containing protein</fullName>
    </submittedName>
</protein>
<keyword evidence="9" id="KW-0460">Magnesium</keyword>
<proteinExistence type="inferred from homology"/>
<dbReference type="InterPro" id="IPR003156">
    <property type="entry name" value="DHHA1_dom"/>
</dbReference>
<dbReference type="AlphaFoldDB" id="A0A7C4RRE7"/>
<keyword evidence="4 12" id="KW-0808">Transferase</keyword>
<dbReference type="InterPro" id="IPR043519">
    <property type="entry name" value="NT_sf"/>
</dbReference>
<dbReference type="SUPFAM" id="SSF81891">
    <property type="entry name" value="Poly A polymerase C-terminal region-like"/>
    <property type="match status" value="1"/>
</dbReference>
<evidence type="ECO:0000256" key="4">
    <source>
        <dbReference type="ARBA" id="ARBA00022679"/>
    </source>
</evidence>
<dbReference type="Pfam" id="PF01368">
    <property type="entry name" value="DHH"/>
    <property type="match status" value="1"/>
</dbReference>
<evidence type="ECO:0000256" key="12">
    <source>
        <dbReference type="RuleBase" id="RU003953"/>
    </source>
</evidence>
<dbReference type="CDD" id="cd05398">
    <property type="entry name" value="NT_ClassII-CCAase"/>
    <property type="match status" value="1"/>
</dbReference>
<evidence type="ECO:0000256" key="11">
    <source>
        <dbReference type="PROSITE-ProRule" id="PRU00703"/>
    </source>
</evidence>
<dbReference type="EMBL" id="DSUH01000170">
    <property type="protein sequence ID" value="HGU32632.1"/>
    <property type="molecule type" value="Genomic_DNA"/>
</dbReference>
<keyword evidence="3" id="KW-0820">tRNA-binding</keyword>
<comment type="caution">
    <text evidence="14">The sequence shown here is derived from an EMBL/GenBank/DDBJ whole genome shotgun (WGS) entry which is preliminary data.</text>
</comment>
<dbReference type="GO" id="GO:0000049">
    <property type="term" value="F:tRNA binding"/>
    <property type="evidence" value="ECO:0007669"/>
    <property type="project" value="UniProtKB-KW"/>
</dbReference>
<accession>A0A7C4RRE7</accession>
<dbReference type="InterPro" id="IPR000644">
    <property type="entry name" value="CBS_dom"/>
</dbReference>
<gene>
    <name evidence="14" type="ORF">ENS29_07235</name>
</gene>
<evidence type="ECO:0000256" key="7">
    <source>
        <dbReference type="ARBA" id="ARBA00022723"/>
    </source>
</evidence>
<dbReference type="GO" id="GO:0000166">
    <property type="term" value="F:nucleotide binding"/>
    <property type="evidence" value="ECO:0007669"/>
    <property type="project" value="UniProtKB-KW"/>
</dbReference>
<keyword evidence="11" id="KW-0129">CBS domain</keyword>
<dbReference type="InterPro" id="IPR001667">
    <property type="entry name" value="DDH_dom"/>
</dbReference>
<dbReference type="PROSITE" id="PS51371">
    <property type="entry name" value="CBS"/>
    <property type="match status" value="2"/>
</dbReference>
<evidence type="ECO:0000256" key="1">
    <source>
        <dbReference type="ARBA" id="ARBA00001946"/>
    </source>
</evidence>
<dbReference type="Gene3D" id="1.10.3090.10">
    <property type="entry name" value="cca-adding enzyme, domain 2"/>
    <property type="match status" value="1"/>
</dbReference>
<dbReference type="Pfam" id="PF00571">
    <property type="entry name" value="CBS"/>
    <property type="match status" value="2"/>
</dbReference>
<dbReference type="Gene3D" id="3.90.1640.10">
    <property type="entry name" value="inorganic pyrophosphatase (n-terminal core)"/>
    <property type="match status" value="1"/>
</dbReference>